<accession>A0A396K2Y9</accession>
<name>A0A396K2Y9_MEDTR</name>
<organism evidence="1">
    <name type="scientific">Medicago truncatula</name>
    <name type="common">Barrel medic</name>
    <name type="synonym">Medicago tribuloides</name>
    <dbReference type="NCBI Taxonomy" id="3880"/>
    <lineage>
        <taxon>Eukaryota</taxon>
        <taxon>Viridiplantae</taxon>
        <taxon>Streptophyta</taxon>
        <taxon>Embryophyta</taxon>
        <taxon>Tracheophyta</taxon>
        <taxon>Spermatophyta</taxon>
        <taxon>Magnoliopsida</taxon>
        <taxon>eudicotyledons</taxon>
        <taxon>Gunneridae</taxon>
        <taxon>Pentapetalae</taxon>
        <taxon>rosids</taxon>
        <taxon>fabids</taxon>
        <taxon>Fabales</taxon>
        <taxon>Fabaceae</taxon>
        <taxon>Papilionoideae</taxon>
        <taxon>50 kb inversion clade</taxon>
        <taxon>NPAAA clade</taxon>
        <taxon>Hologalegina</taxon>
        <taxon>IRL clade</taxon>
        <taxon>Trifolieae</taxon>
        <taxon>Medicago</taxon>
    </lineage>
</organism>
<dbReference type="Gramene" id="rna6474">
    <property type="protein sequence ID" value="RHN82318.1"/>
    <property type="gene ID" value="gene6474"/>
</dbReference>
<dbReference type="Proteomes" id="UP000265566">
    <property type="component" value="Chromosome 1"/>
</dbReference>
<dbReference type="EMBL" id="PSQE01000001">
    <property type="protein sequence ID" value="RHN82318.1"/>
    <property type="molecule type" value="Genomic_DNA"/>
</dbReference>
<sequence>MEHAIQDRRVDHNHGLLVAAADGPEGVGTGQLMLAGFGMEAEADDVNGRMMEGDEHMKKLVVAQMADNKDSGDEDLFVYWIFDFGFPLKGSCCYSHLCFYPGSSDQLLVSEHLQSFPCTGCSLSLQSHCSAALHL</sequence>
<reference evidence="1" key="1">
    <citation type="journal article" date="2018" name="Nat. Plants">
        <title>Whole-genome landscape of Medicago truncatula symbiotic genes.</title>
        <authorList>
            <person name="Pecrix Y."/>
            <person name="Gamas P."/>
            <person name="Carrere S."/>
        </authorList>
    </citation>
    <scope>NUCLEOTIDE SEQUENCE</scope>
    <source>
        <tissue evidence="1">Leaves</tissue>
    </source>
</reference>
<protein>
    <submittedName>
        <fullName evidence="1">Uncharacterized protein</fullName>
    </submittedName>
</protein>
<gene>
    <name evidence="1" type="ORF">MtrunA17_Chr1g0208661</name>
</gene>
<comment type="caution">
    <text evidence="1">The sequence shown here is derived from an EMBL/GenBank/DDBJ whole genome shotgun (WGS) entry which is preliminary data.</text>
</comment>
<evidence type="ECO:0000313" key="1">
    <source>
        <dbReference type="EMBL" id="RHN82318.1"/>
    </source>
</evidence>
<dbReference type="AlphaFoldDB" id="A0A396K2Y9"/>
<proteinExistence type="predicted"/>